<evidence type="ECO:0000256" key="1">
    <source>
        <dbReference type="ARBA" id="ARBA00022723"/>
    </source>
</evidence>
<comment type="caution">
    <text evidence="6">The sequence shown here is derived from an EMBL/GenBank/DDBJ whole genome shotgun (WGS) entry which is preliminary data.</text>
</comment>
<keyword evidence="3" id="KW-0862">Zinc</keyword>
<keyword evidence="1" id="KW-0479">Metal-binding</keyword>
<feature type="non-terminal residue" evidence="6">
    <location>
        <position position="1"/>
    </location>
</feature>
<dbReference type="AlphaFoldDB" id="A0A814PE65"/>
<sequence>MEKIFKNLSLNTNSPLRLRSRIVPRNLENKNDTSNKESQNIDNKNISCEEEESKNSDKCNLDFETSILIQKTSTFSIVDYSESESTSSIDSERESEQVYCESDLLTEDEKEENFNQSLVYSKEKDDDLVVTKTNRNNTKLIYNGNEYIYERKYKTKLYWRCIVCEPVQCKSRIHTNENFEIIQVKNDHFHPNTKPDKILSDIICNEIKERAFKTMENPRAIITDSLLKLPANAASSLPTIANLTQRINRQRKKKFNFGRIEKSLQDLEIKEEYKFTQSVLPFVPKKDTIKAFNFIKSISPKESESFVNYFEKTYIGLPKSNKTRAVPLFPIKSWNLHSRIVNDLPRSNNKQHLTECCLEQIRSGIQFNRDSREVKRDELLKSMYLEYESEKLVEFMD</sequence>
<protein>
    <recommendedName>
        <fullName evidence="5">FLYWCH-type domain-containing protein</fullName>
    </recommendedName>
</protein>
<organism evidence="6 7">
    <name type="scientific">Brachionus calyciflorus</name>
    <dbReference type="NCBI Taxonomy" id="104777"/>
    <lineage>
        <taxon>Eukaryota</taxon>
        <taxon>Metazoa</taxon>
        <taxon>Spiralia</taxon>
        <taxon>Gnathifera</taxon>
        <taxon>Rotifera</taxon>
        <taxon>Eurotatoria</taxon>
        <taxon>Monogononta</taxon>
        <taxon>Pseudotrocha</taxon>
        <taxon>Ploima</taxon>
        <taxon>Brachionidae</taxon>
        <taxon>Brachionus</taxon>
    </lineage>
</organism>
<feature type="region of interest" description="Disordered" evidence="4">
    <location>
        <begin position="24"/>
        <end position="51"/>
    </location>
</feature>
<accession>A0A814PE65</accession>
<evidence type="ECO:0000313" key="7">
    <source>
        <dbReference type="Proteomes" id="UP000663879"/>
    </source>
</evidence>
<evidence type="ECO:0000313" key="6">
    <source>
        <dbReference type="EMBL" id="CAF1106654.1"/>
    </source>
</evidence>
<feature type="domain" description="FLYWCH-type" evidence="5">
    <location>
        <begin position="131"/>
        <end position="190"/>
    </location>
</feature>
<gene>
    <name evidence="6" type="ORF">OXX778_LOCUS21421</name>
</gene>
<name>A0A814PE65_9BILA</name>
<keyword evidence="2" id="KW-0863">Zinc-finger</keyword>
<feature type="compositionally biased region" description="Polar residues" evidence="4">
    <location>
        <begin position="36"/>
        <end position="46"/>
    </location>
</feature>
<evidence type="ECO:0000256" key="3">
    <source>
        <dbReference type="ARBA" id="ARBA00022833"/>
    </source>
</evidence>
<proteinExistence type="predicted"/>
<evidence type="ECO:0000256" key="4">
    <source>
        <dbReference type="SAM" id="MobiDB-lite"/>
    </source>
</evidence>
<evidence type="ECO:0000259" key="5">
    <source>
        <dbReference type="Pfam" id="PF04500"/>
    </source>
</evidence>
<dbReference type="OrthoDB" id="6500349at2759"/>
<evidence type="ECO:0000256" key="2">
    <source>
        <dbReference type="ARBA" id="ARBA00022771"/>
    </source>
</evidence>
<dbReference type="Proteomes" id="UP000663879">
    <property type="component" value="Unassembled WGS sequence"/>
</dbReference>
<dbReference type="InterPro" id="IPR007588">
    <property type="entry name" value="Znf_FLYWCH"/>
</dbReference>
<reference evidence="6" key="1">
    <citation type="submission" date="2021-02" db="EMBL/GenBank/DDBJ databases">
        <authorList>
            <person name="Nowell W R."/>
        </authorList>
    </citation>
    <scope>NUCLEOTIDE SEQUENCE</scope>
    <source>
        <strain evidence="6">Ploen Becks lab</strain>
    </source>
</reference>
<dbReference type="GO" id="GO:0008270">
    <property type="term" value="F:zinc ion binding"/>
    <property type="evidence" value="ECO:0007669"/>
    <property type="project" value="UniProtKB-KW"/>
</dbReference>
<keyword evidence="7" id="KW-1185">Reference proteome</keyword>
<dbReference type="Pfam" id="PF04500">
    <property type="entry name" value="FLYWCH"/>
    <property type="match status" value="1"/>
</dbReference>
<dbReference type="Gene3D" id="2.20.25.240">
    <property type="match status" value="1"/>
</dbReference>
<dbReference type="EMBL" id="CAJNOC010007880">
    <property type="protein sequence ID" value="CAF1106654.1"/>
    <property type="molecule type" value="Genomic_DNA"/>
</dbReference>